<accession>A0A919GUX1</accession>
<feature type="domain" description="IPT/TIG" evidence="3">
    <location>
        <begin position="21"/>
        <end position="146"/>
    </location>
</feature>
<organism evidence="4 5">
    <name type="scientific">Streptomyces xanthophaeus</name>
    <dbReference type="NCBI Taxonomy" id="67385"/>
    <lineage>
        <taxon>Bacteria</taxon>
        <taxon>Bacillati</taxon>
        <taxon>Actinomycetota</taxon>
        <taxon>Actinomycetes</taxon>
        <taxon>Kitasatosporales</taxon>
        <taxon>Streptomycetaceae</taxon>
        <taxon>Streptomyces</taxon>
    </lineage>
</organism>
<dbReference type="Gene3D" id="2.60.40.10">
    <property type="entry name" value="Immunoglobulins"/>
    <property type="match status" value="1"/>
</dbReference>
<reference evidence="4" key="1">
    <citation type="submission" date="2020-09" db="EMBL/GenBank/DDBJ databases">
        <title>Whole genome shotgun sequence of Streptomyces xanthophaeus NBRC 12829.</title>
        <authorList>
            <person name="Komaki H."/>
            <person name="Tamura T."/>
        </authorList>
    </citation>
    <scope>NUCLEOTIDE SEQUENCE</scope>
    <source>
        <strain evidence="4">NBRC 12829</strain>
    </source>
</reference>
<feature type="region of interest" description="Disordered" evidence="1">
    <location>
        <begin position="30"/>
        <end position="53"/>
    </location>
</feature>
<dbReference type="InterPro" id="IPR002909">
    <property type="entry name" value="IPT_dom"/>
</dbReference>
<dbReference type="SUPFAM" id="SSF81296">
    <property type="entry name" value="E set domains"/>
    <property type="match status" value="1"/>
</dbReference>
<gene>
    <name evidence="4" type="ORF">Sxan_09060</name>
</gene>
<comment type="caution">
    <text evidence="4">The sequence shown here is derived from an EMBL/GenBank/DDBJ whole genome shotgun (WGS) entry which is preliminary data.</text>
</comment>
<sequence length="147" mass="14870">MTRTHRRAAAILLAALSLCTLPSVTAPPARAAGPAHCSPASPPVRPGRPDEAPQGQLVAILPDAGPRSGGTQVTLNGTGLTPYTRVLFGSLGPDGCFTGQEATTVVVLSDTALVAVTPPWPAAATVSVFAATPCGQLTNPLSFTYLD</sequence>
<dbReference type="CDD" id="cd00102">
    <property type="entry name" value="IPT"/>
    <property type="match status" value="1"/>
</dbReference>
<evidence type="ECO:0000256" key="2">
    <source>
        <dbReference type="SAM" id="SignalP"/>
    </source>
</evidence>
<keyword evidence="2" id="KW-0732">Signal</keyword>
<feature type="signal peptide" evidence="2">
    <location>
        <begin position="1"/>
        <end position="31"/>
    </location>
</feature>
<evidence type="ECO:0000256" key="1">
    <source>
        <dbReference type="SAM" id="MobiDB-lite"/>
    </source>
</evidence>
<dbReference type="EMBL" id="BNEE01000004">
    <property type="protein sequence ID" value="GHI83542.1"/>
    <property type="molecule type" value="Genomic_DNA"/>
</dbReference>
<dbReference type="Pfam" id="PF01833">
    <property type="entry name" value="TIG"/>
    <property type="match status" value="1"/>
</dbReference>
<dbReference type="GO" id="GO:0005975">
    <property type="term" value="P:carbohydrate metabolic process"/>
    <property type="evidence" value="ECO:0007669"/>
    <property type="project" value="UniProtKB-ARBA"/>
</dbReference>
<proteinExistence type="predicted"/>
<evidence type="ECO:0000313" key="5">
    <source>
        <dbReference type="Proteomes" id="UP000600026"/>
    </source>
</evidence>
<feature type="chain" id="PRO_5038123703" description="IPT/TIG domain-containing protein" evidence="2">
    <location>
        <begin position="32"/>
        <end position="147"/>
    </location>
</feature>
<evidence type="ECO:0000313" key="4">
    <source>
        <dbReference type="EMBL" id="GHI83542.1"/>
    </source>
</evidence>
<protein>
    <recommendedName>
        <fullName evidence="3">IPT/TIG domain-containing protein</fullName>
    </recommendedName>
</protein>
<name>A0A919GUX1_9ACTN</name>
<dbReference type="Proteomes" id="UP000600026">
    <property type="component" value="Unassembled WGS sequence"/>
</dbReference>
<evidence type="ECO:0000259" key="3">
    <source>
        <dbReference type="SMART" id="SM00429"/>
    </source>
</evidence>
<keyword evidence="5" id="KW-1185">Reference proteome</keyword>
<dbReference type="RefSeq" id="WP_237403296.1">
    <property type="nucleotide sequence ID" value="NZ_BNEE01000004.1"/>
</dbReference>
<dbReference type="AlphaFoldDB" id="A0A919GUX1"/>
<dbReference type="InterPro" id="IPR014756">
    <property type="entry name" value="Ig_E-set"/>
</dbReference>
<dbReference type="SMART" id="SM00429">
    <property type="entry name" value="IPT"/>
    <property type="match status" value="1"/>
</dbReference>
<dbReference type="InterPro" id="IPR013783">
    <property type="entry name" value="Ig-like_fold"/>
</dbReference>